<dbReference type="GO" id="GO:0016020">
    <property type="term" value="C:membrane"/>
    <property type="evidence" value="ECO:0007669"/>
    <property type="project" value="UniProtKB-SubCell"/>
</dbReference>
<keyword evidence="4 6" id="KW-1133">Transmembrane helix</keyword>
<feature type="transmembrane region" description="Helical" evidence="6">
    <location>
        <begin position="274"/>
        <end position="295"/>
    </location>
</feature>
<feature type="transmembrane region" description="Helical" evidence="6">
    <location>
        <begin position="307"/>
        <end position="329"/>
    </location>
</feature>
<dbReference type="GO" id="GO:0022857">
    <property type="term" value="F:transmembrane transporter activity"/>
    <property type="evidence" value="ECO:0007669"/>
    <property type="project" value="InterPro"/>
</dbReference>
<evidence type="ECO:0000256" key="4">
    <source>
        <dbReference type="ARBA" id="ARBA00022989"/>
    </source>
</evidence>
<dbReference type="InterPro" id="IPR020846">
    <property type="entry name" value="MFS_dom"/>
</dbReference>
<keyword evidence="9" id="KW-1185">Reference proteome</keyword>
<evidence type="ECO:0000256" key="5">
    <source>
        <dbReference type="ARBA" id="ARBA00023136"/>
    </source>
</evidence>
<feature type="transmembrane region" description="Helical" evidence="6">
    <location>
        <begin position="367"/>
        <end position="386"/>
    </location>
</feature>
<accession>A0A8E2JYT2</accession>
<dbReference type="FunFam" id="1.20.1250.20:FF:000034">
    <property type="entry name" value="MFS general substrate transporter"/>
    <property type="match status" value="1"/>
</dbReference>
<evidence type="ECO:0000256" key="2">
    <source>
        <dbReference type="ARBA" id="ARBA00022448"/>
    </source>
</evidence>
<keyword evidence="3 6" id="KW-0812">Transmembrane</keyword>
<dbReference type="Pfam" id="PF07690">
    <property type="entry name" value="MFS_1"/>
    <property type="match status" value="1"/>
</dbReference>
<protein>
    <submittedName>
        <fullName evidence="8">Putative MFS transporter</fullName>
    </submittedName>
</protein>
<feature type="transmembrane region" description="Helical" evidence="6">
    <location>
        <begin position="202"/>
        <end position="222"/>
    </location>
</feature>
<dbReference type="Gene3D" id="1.20.1250.20">
    <property type="entry name" value="MFS general substrate transporter like domains"/>
    <property type="match status" value="2"/>
</dbReference>
<dbReference type="SUPFAM" id="SSF103473">
    <property type="entry name" value="MFS general substrate transporter"/>
    <property type="match status" value="1"/>
</dbReference>
<dbReference type="PANTHER" id="PTHR43791:SF52">
    <property type="entry name" value="TRANSPORTER, PUTATIVE (AFU_ORTHOLOGUE AFUA_1G11820)-RELATED"/>
    <property type="match status" value="1"/>
</dbReference>
<evidence type="ECO:0000256" key="1">
    <source>
        <dbReference type="ARBA" id="ARBA00004141"/>
    </source>
</evidence>
<feature type="transmembrane region" description="Helical" evidence="6">
    <location>
        <begin position="430"/>
        <end position="449"/>
    </location>
</feature>
<dbReference type="PANTHER" id="PTHR43791">
    <property type="entry name" value="PERMEASE-RELATED"/>
    <property type="match status" value="1"/>
</dbReference>
<dbReference type="OrthoDB" id="19923at2759"/>
<feature type="transmembrane region" description="Helical" evidence="6">
    <location>
        <begin position="398"/>
        <end position="418"/>
    </location>
</feature>
<dbReference type="AlphaFoldDB" id="A0A8E2JYT2"/>
<evidence type="ECO:0000259" key="7">
    <source>
        <dbReference type="PROSITE" id="PS50850"/>
    </source>
</evidence>
<keyword evidence="5 6" id="KW-0472">Membrane</keyword>
<feature type="domain" description="Major facilitator superfamily (MFS) profile" evidence="7">
    <location>
        <begin position="41"/>
        <end position="458"/>
    </location>
</feature>
<proteinExistence type="predicted"/>
<sequence>MADKTLAATEKEADTVSSSSNGVEISATESSKLNRKLDLYVLPPLVLIWFLSFVDRVNIGNARIQGLEKDLGMMGNEFNIALVAFFIPFILFEVPSNLVLRNVTPSTWLSAEVFLLSICTLGQGVVTNYSGLVAMRVLLGIFEAGLVPGCVFLLSQYYPRFDMQWRLNVLLVSNALASAFGGLMAYAIAGLSGKRGYHGWRWIFIIEGSITAVVAIICKFWMVDWPKTARWLTDADRDLIARRIVRDAGAFKMDRFDSRAIKRCFLDWKIWTNIFIYVGTVNTAYSVNLFAPTIIQQMHPTYTPRHIQALVIPIFVVSAVGALVAAIGSDRLRHRFGFAMAGYLISSVGFIVLLLQKHVAVEIRYMALYFINVGSYISLPTLWTILANNVSGQWKIAVASAMQIGLGSSGGICASLIYTKQQAPFYKIGYDVSFGLLLMAAALMILYVAGLRWENAKRDEGGRDYRFMLPKDELENLGDDHPEFRFVY</sequence>
<dbReference type="InterPro" id="IPR011701">
    <property type="entry name" value="MFS"/>
</dbReference>
<feature type="transmembrane region" description="Helical" evidence="6">
    <location>
        <begin position="78"/>
        <end position="100"/>
    </location>
</feature>
<dbReference type="PROSITE" id="PS50850">
    <property type="entry name" value="MFS"/>
    <property type="match status" value="1"/>
</dbReference>
<evidence type="ECO:0000256" key="6">
    <source>
        <dbReference type="SAM" id="Phobius"/>
    </source>
</evidence>
<feature type="transmembrane region" description="Helical" evidence="6">
    <location>
        <begin position="335"/>
        <end position="355"/>
    </location>
</feature>
<dbReference type="Proteomes" id="UP000250140">
    <property type="component" value="Unassembled WGS sequence"/>
</dbReference>
<evidence type="ECO:0000256" key="3">
    <source>
        <dbReference type="ARBA" id="ARBA00022692"/>
    </source>
</evidence>
<feature type="transmembrane region" description="Helical" evidence="6">
    <location>
        <begin position="106"/>
        <end position="126"/>
    </location>
</feature>
<feature type="transmembrane region" description="Helical" evidence="6">
    <location>
        <begin position="39"/>
        <end position="57"/>
    </location>
</feature>
<dbReference type="InterPro" id="IPR036259">
    <property type="entry name" value="MFS_trans_sf"/>
</dbReference>
<evidence type="ECO:0000313" key="9">
    <source>
        <dbReference type="Proteomes" id="UP000250140"/>
    </source>
</evidence>
<comment type="subcellular location">
    <subcellularLocation>
        <location evidence="1">Membrane</location>
        <topology evidence="1">Multi-pass membrane protein</topology>
    </subcellularLocation>
</comment>
<name>A0A8E2JYT2_9PEZI</name>
<keyword evidence="2" id="KW-0813">Transport</keyword>
<reference evidence="8 9" key="1">
    <citation type="journal article" date="2016" name="Nat. Commun.">
        <title>Ectomycorrhizal ecology is imprinted in the genome of the dominant symbiotic fungus Cenococcum geophilum.</title>
        <authorList>
            <consortium name="DOE Joint Genome Institute"/>
            <person name="Peter M."/>
            <person name="Kohler A."/>
            <person name="Ohm R.A."/>
            <person name="Kuo A."/>
            <person name="Krutzmann J."/>
            <person name="Morin E."/>
            <person name="Arend M."/>
            <person name="Barry K.W."/>
            <person name="Binder M."/>
            <person name="Choi C."/>
            <person name="Clum A."/>
            <person name="Copeland A."/>
            <person name="Grisel N."/>
            <person name="Haridas S."/>
            <person name="Kipfer T."/>
            <person name="LaButti K."/>
            <person name="Lindquist E."/>
            <person name="Lipzen A."/>
            <person name="Maire R."/>
            <person name="Meier B."/>
            <person name="Mihaltcheva S."/>
            <person name="Molinier V."/>
            <person name="Murat C."/>
            <person name="Poggeler S."/>
            <person name="Quandt C.A."/>
            <person name="Sperisen C."/>
            <person name="Tritt A."/>
            <person name="Tisserant E."/>
            <person name="Crous P.W."/>
            <person name="Henrissat B."/>
            <person name="Nehls U."/>
            <person name="Egli S."/>
            <person name="Spatafora J.W."/>
            <person name="Grigoriev I.V."/>
            <person name="Martin F.M."/>
        </authorList>
    </citation>
    <scope>NUCLEOTIDE SEQUENCE [LARGE SCALE GENOMIC DNA]</scope>
    <source>
        <strain evidence="8 9">CBS 207.34</strain>
    </source>
</reference>
<organism evidence="8 9">
    <name type="scientific">Glonium stellatum</name>
    <dbReference type="NCBI Taxonomy" id="574774"/>
    <lineage>
        <taxon>Eukaryota</taxon>
        <taxon>Fungi</taxon>
        <taxon>Dikarya</taxon>
        <taxon>Ascomycota</taxon>
        <taxon>Pezizomycotina</taxon>
        <taxon>Dothideomycetes</taxon>
        <taxon>Pleosporomycetidae</taxon>
        <taxon>Gloniales</taxon>
        <taxon>Gloniaceae</taxon>
        <taxon>Glonium</taxon>
    </lineage>
</organism>
<feature type="transmembrane region" description="Helical" evidence="6">
    <location>
        <begin position="170"/>
        <end position="190"/>
    </location>
</feature>
<gene>
    <name evidence="8" type="ORF">AOQ84DRAFT_428804</name>
</gene>
<dbReference type="EMBL" id="KV748553">
    <property type="protein sequence ID" value="OCL14630.1"/>
    <property type="molecule type" value="Genomic_DNA"/>
</dbReference>
<evidence type="ECO:0000313" key="8">
    <source>
        <dbReference type="EMBL" id="OCL14630.1"/>
    </source>
</evidence>
<feature type="transmembrane region" description="Helical" evidence="6">
    <location>
        <begin position="138"/>
        <end position="158"/>
    </location>
</feature>